<accession>A0A9W7AB77</accession>
<evidence type="ECO:0000256" key="1">
    <source>
        <dbReference type="SAM" id="SignalP"/>
    </source>
</evidence>
<dbReference type="EMBL" id="BRXY01000132">
    <property type="protein sequence ID" value="GMH69456.1"/>
    <property type="molecule type" value="Genomic_DNA"/>
</dbReference>
<feature type="signal peptide" evidence="1">
    <location>
        <begin position="1"/>
        <end position="20"/>
    </location>
</feature>
<organism evidence="2 3">
    <name type="scientific">Triparma strigata</name>
    <dbReference type="NCBI Taxonomy" id="1606541"/>
    <lineage>
        <taxon>Eukaryota</taxon>
        <taxon>Sar</taxon>
        <taxon>Stramenopiles</taxon>
        <taxon>Ochrophyta</taxon>
        <taxon>Bolidophyceae</taxon>
        <taxon>Parmales</taxon>
        <taxon>Triparmaceae</taxon>
        <taxon>Triparma</taxon>
    </lineage>
</organism>
<evidence type="ECO:0000313" key="2">
    <source>
        <dbReference type="EMBL" id="GMH69456.1"/>
    </source>
</evidence>
<gene>
    <name evidence="2" type="ORF">TrST_g11094</name>
</gene>
<evidence type="ECO:0000313" key="3">
    <source>
        <dbReference type="Proteomes" id="UP001165085"/>
    </source>
</evidence>
<sequence length="231" mass="25350">MKSIAAQILLLLSLLGSSSPFYVPHLSGVGCSGRGHGSKDVHSSFATSLSVLSDSIEVPTSLRELDLKEKAKIFGRLADKYILLDESGGDCCYSGCKDCEYRDPDGSYRMAEMLAARPKWIVPYSRRSFGSASGLKDHSSRWLSTLFSETPSHTKSTFISAFVELEYQQPLGGPYLSVPEGTDISATSVESFADLIFQGKESMSVKQCERIIQGWKGGEGLVWNDWIKLIE</sequence>
<protein>
    <submittedName>
        <fullName evidence="2">Uncharacterized protein</fullName>
    </submittedName>
</protein>
<keyword evidence="3" id="KW-1185">Reference proteome</keyword>
<dbReference type="OrthoDB" id="196898at2759"/>
<keyword evidence="1" id="KW-0732">Signal</keyword>
<comment type="caution">
    <text evidence="2">The sequence shown here is derived from an EMBL/GenBank/DDBJ whole genome shotgun (WGS) entry which is preliminary data.</text>
</comment>
<dbReference type="AlphaFoldDB" id="A0A9W7AB77"/>
<name>A0A9W7AB77_9STRA</name>
<dbReference type="PROSITE" id="PS51257">
    <property type="entry name" value="PROKAR_LIPOPROTEIN"/>
    <property type="match status" value="1"/>
</dbReference>
<reference evidence="3" key="1">
    <citation type="journal article" date="2023" name="Commun. Biol.">
        <title>Genome analysis of Parmales, the sister group of diatoms, reveals the evolutionary specialization of diatoms from phago-mixotrophs to photoautotrophs.</title>
        <authorList>
            <person name="Ban H."/>
            <person name="Sato S."/>
            <person name="Yoshikawa S."/>
            <person name="Yamada K."/>
            <person name="Nakamura Y."/>
            <person name="Ichinomiya M."/>
            <person name="Sato N."/>
            <person name="Blanc-Mathieu R."/>
            <person name="Endo H."/>
            <person name="Kuwata A."/>
            <person name="Ogata H."/>
        </authorList>
    </citation>
    <scope>NUCLEOTIDE SEQUENCE [LARGE SCALE GENOMIC DNA]</scope>
    <source>
        <strain evidence="3">NIES 3701</strain>
    </source>
</reference>
<dbReference type="Proteomes" id="UP001165085">
    <property type="component" value="Unassembled WGS sequence"/>
</dbReference>
<proteinExistence type="predicted"/>
<feature type="chain" id="PRO_5040753292" evidence="1">
    <location>
        <begin position="21"/>
        <end position="231"/>
    </location>
</feature>